<dbReference type="Pfam" id="PF16558">
    <property type="entry name" value="AZUL"/>
    <property type="match status" value="1"/>
</dbReference>
<dbReference type="SMART" id="SM00119">
    <property type="entry name" value="HECTc"/>
    <property type="match status" value="1"/>
</dbReference>
<comment type="catalytic activity">
    <reaction evidence="1">
        <text>S-ubiquitinyl-[E2 ubiquitin-conjugating enzyme]-L-cysteine + [acceptor protein]-L-lysine = [E2 ubiquitin-conjugating enzyme]-L-cysteine + N(6)-ubiquitinyl-[acceptor protein]-L-lysine.</text>
        <dbReference type="EC" id="2.3.2.26"/>
    </reaction>
</comment>
<dbReference type="PANTHER" id="PTHR45700:SF8">
    <property type="entry name" value="HECT-TYPE E3 UBIQUITIN TRANSFERASE"/>
    <property type="match status" value="1"/>
</dbReference>
<feature type="region of interest" description="Disordered" evidence="6">
    <location>
        <begin position="1082"/>
        <end position="1114"/>
    </location>
</feature>
<dbReference type="Pfam" id="PF00632">
    <property type="entry name" value="HECT"/>
    <property type="match status" value="1"/>
</dbReference>
<feature type="compositionally biased region" description="Basic and acidic residues" evidence="6">
    <location>
        <begin position="417"/>
        <end position="427"/>
    </location>
</feature>
<dbReference type="GO" id="GO:0000209">
    <property type="term" value="P:protein polyubiquitination"/>
    <property type="evidence" value="ECO:0007669"/>
    <property type="project" value="InterPro"/>
</dbReference>
<dbReference type="InterPro" id="IPR035983">
    <property type="entry name" value="Hect_E3_ubiquitin_ligase"/>
</dbReference>
<protein>
    <recommendedName>
        <fullName evidence="2">HECT-type E3 ubiquitin transferase</fullName>
        <ecNumber evidence="2">2.3.2.26</ecNumber>
    </recommendedName>
</protein>
<feature type="compositionally biased region" description="Polar residues" evidence="6">
    <location>
        <begin position="357"/>
        <end position="366"/>
    </location>
</feature>
<organism evidence="8 9">
    <name type="scientific">Xylaria hypoxylon</name>
    <dbReference type="NCBI Taxonomy" id="37992"/>
    <lineage>
        <taxon>Eukaryota</taxon>
        <taxon>Fungi</taxon>
        <taxon>Dikarya</taxon>
        <taxon>Ascomycota</taxon>
        <taxon>Pezizomycotina</taxon>
        <taxon>Sordariomycetes</taxon>
        <taxon>Xylariomycetidae</taxon>
        <taxon>Xylariales</taxon>
        <taxon>Xylariaceae</taxon>
        <taxon>Xylaria</taxon>
    </lineage>
</organism>
<dbReference type="PANTHER" id="PTHR45700">
    <property type="entry name" value="UBIQUITIN-PROTEIN LIGASE E3C"/>
    <property type="match status" value="1"/>
</dbReference>
<feature type="compositionally biased region" description="Basic and acidic residues" evidence="6">
    <location>
        <begin position="189"/>
        <end position="201"/>
    </location>
</feature>
<dbReference type="Gene3D" id="3.30.2160.10">
    <property type="entry name" value="Hect, E3 ligase catalytic domain"/>
    <property type="match status" value="1"/>
</dbReference>
<evidence type="ECO:0000256" key="1">
    <source>
        <dbReference type="ARBA" id="ARBA00000885"/>
    </source>
</evidence>
<feature type="compositionally biased region" description="Polar residues" evidence="6">
    <location>
        <begin position="176"/>
        <end position="188"/>
    </location>
</feature>
<dbReference type="Proteomes" id="UP000297716">
    <property type="component" value="Unassembled WGS sequence"/>
</dbReference>
<keyword evidence="4 5" id="KW-0833">Ubl conjugation pathway</keyword>
<name>A0A4Z0Z898_9PEZI</name>
<dbReference type="SUPFAM" id="SSF56204">
    <property type="entry name" value="Hect, E3 ligase catalytic domain"/>
    <property type="match status" value="1"/>
</dbReference>
<keyword evidence="9" id="KW-1185">Reference proteome</keyword>
<dbReference type="InterPro" id="IPR042556">
    <property type="entry name" value="AZUL_sf"/>
</dbReference>
<reference evidence="8 9" key="1">
    <citation type="submission" date="2019-03" db="EMBL/GenBank/DDBJ databases">
        <title>Draft genome sequence of Xylaria hypoxylon DSM 108379, a ubiquitous saprotrophic-parasitic fungi on hardwood.</title>
        <authorList>
            <person name="Buettner E."/>
            <person name="Leonhardt S."/>
            <person name="Gebauer A.M."/>
            <person name="Liers C."/>
            <person name="Hofrichter M."/>
            <person name="Kellner H."/>
        </authorList>
    </citation>
    <scope>NUCLEOTIDE SEQUENCE [LARGE SCALE GENOMIC DNA]</scope>
    <source>
        <strain evidence="8 9">DSM 108379</strain>
    </source>
</reference>
<accession>A0A4Z0Z898</accession>
<dbReference type="STRING" id="37992.A0A4Z0Z898"/>
<keyword evidence="3" id="KW-0808">Transferase</keyword>
<feature type="region of interest" description="Disordered" evidence="6">
    <location>
        <begin position="157"/>
        <end position="217"/>
    </location>
</feature>
<dbReference type="Gene3D" id="6.10.130.10">
    <property type="entry name" value="Ubiquitin-protein ligase E3A, N-terminal zinc-binding domain (AZUL)"/>
    <property type="match status" value="1"/>
</dbReference>
<evidence type="ECO:0000313" key="8">
    <source>
        <dbReference type="EMBL" id="TGJ88010.1"/>
    </source>
</evidence>
<dbReference type="Gene3D" id="3.90.1750.10">
    <property type="entry name" value="Hect, E3 ligase catalytic domains"/>
    <property type="match status" value="1"/>
</dbReference>
<dbReference type="GO" id="GO:0061630">
    <property type="term" value="F:ubiquitin protein ligase activity"/>
    <property type="evidence" value="ECO:0007669"/>
    <property type="project" value="UniProtKB-EC"/>
</dbReference>
<proteinExistence type="predicted"/>
<feature type="domain" description="HECT" evidence="7">
    <location>
        <begin position="931"/>
        <end position="1288"/>
    </location>
</feature>
<feature type="active site" description="Glycyl thioester intermediate" evidence="5">
    <location>
        <position position="1256"/>
    </location>
</feature>
<evidence type="ECO:0000256" key="4">
    <source>
        <dbReference type="ARBA" id="ARBA00022786"/>
    </source>
</evidence>
<dbReference type="OrthoDB" id="5981550at2759"/>
<dbReference type="InterPro" id="IPR032353">
    <property type="entry name" value="AZUL"/>
</dbReference>
<evidence type="ECO:0000259" key="7">
    <source>
        <dbReference type="PROSITE" id="PS50237"/>
    </source>
</evidence>
<feature type="compositionally biased region" description="Polar residues" evidence="6">
    <location>
        <begin position="323"/>
        <end position="334"/>
    </location>
</feature>
<sequence length="1288" mass="144828">MTIESNRPVHNGRGCSILEDDILAALWENAPFPKLPLDAPPEIRELVVDVENPKRVYTIHRASRRHNLQVLIDRLVFQLRYGCGDSSCSTTTCFTYRKRIAGKSPIRRYNPNSARTLAVYLASQDNPESRLCPYLQQPSSRPSDAILPLHFVPKQPSTKERVKARLTPTKNHDLNLASSPIRRTSLHSGQDRHGQENDAHSTPEVAQTVSRTASSNSIPVKISEKPIGKKDYRSFAAAVFGTVAFKMLEWLAPNNIEALSDKMETSRCSAKPSAKSQASLSSDDASDQFVLPGVVPRDSSGGEIPIGRRVNGYTGPYPGIATVVNTTELQSNPSVERPSDEATTRSPQPRKKPNAKIRTSSGSQPSKVVVEPITDSADDILFGSPDKISKTTVRHSTHRSTSQPRSEDSSDTNADGRSSRQADREYEVNRVAQLDGLEDVSSGGLDTGSISLRSEYSCDDALLEPASELDGYLPQSLSHFNPEAVNFLCDVLQEDATTERHMLEPPTISGSLRHYTSRRKVWKRKRKAHLPYSQNLKYEWKLFAEQSIFHVLSNPRALLESFATHDGVVDSQTVWYCMLRLTRVAPHIVFDSLWIAMTSIFAPPRPLQTSRSPTAKVFVTSQSSFSNTETASLMSICFHALIAAAPLVTDSRQLLDMSRIRSRGLLLTGAGAVAEQRTVLSLQYEDAFTDDLALRLARRLLMAILTRRYFDELMELDLDVLDSAKEPDVLETLLSQLEPSMQSSMRFSKPERSIHEKRVPILLLDWARAVMIQEWTGQPEVPGDGSFGGALTLMAAMYRKRQALLLGDAHFRFEFFGDRLDSVDMPVSWLSFTSTRQKVHLLDYPFIFKSASLVTYFRAINFSMMSHSYEEATSLQLRIRMITEPGSLVTDAHQRSALDDLLRTPASKFLILNIRRDEILSDAFDQLWRREERELMRPLKIHLGEDNGEEGYDYGGVQQEFFRLAISQALDPDYGAFTIDDRTRMTWFQPGSLLPEWKFELIGLLVSLAVYNGLTLPVTFPKALYHKILNEPVIELHHIADGWPEHANGLTKLLEWNENDGAVEDIFVLTYEFSTTMLGQPVSRQMDPSRRESWPQPSVHPNAEPLSKDNPADALSVTGDNRSAYVSDYIRYLTDVSVASQFEAFARGFRTCLHPKSLTLLTPSLLQSVVEGTQEIDIAELRRVTRYSGWDANHRTIRDFWSVVKKFDDRMRRKLLEFVTSSDRLPVGGAGNIQFVIQKNGEEEGESARLPTAYTCYGHLLLPEYRDKEVLRERLSMAVENAEGFGFA</sequence>
<evidence type="ECO:0000256" key="5">
    <source>
        <dbReference type="PROSITE-ProRule" id="PRU00104"/>
    </source>
</evidence>
<dbReference type="InterPro" id="IPR000569">
    <property type="entry name" value="HECT_dom"/>
</dbReference>
<comment type="caution">
    <text evidence="8">The sequence shown here is derived from an EMBL/GenBank/DDBJ whole genome shotgun (WGS) entry which is preliminary data.</text>
</comment>
<evidence type="ECO:0000256" key="3">
    <source>
        <dbReference type="ARBA" id="ARBA00022679"/>
    </source>
</evidence>
<dbReference type="EMBL" id="SKBN01000007">
    <property type="protein sequence ID" value="TGJ88010.1"/>
    <property type="molecule type" value="Genomic_DNA"/>
</dbReference>
<feature type="compositionally biased region" description="Polar residues" evidence="6">
    <location>
        <begin position="204"/>
        <end position="217"/>
    </location>
</feature>
<evidence type="ECO:0000313" key="9">
    <source>
        <dbReference type="Proteomes" id="UP000297716"/>
    </source>
</evidence>
<evidence type="ECO:0000256" key="2">
    <source>
        <dbReference type="ARBA" id="ARBA00012485"/>
    </source>
</evidence>
<dbReference type="EC" id="2.3.2.26" evidence="2"/>
<feature type="region of interest" description="Disordered" evidence="6">
    <location>
        <begin position="269"/>
        <end position="427"/>
    </location>
</feature>
<feature type="compositionally biased region" description="Low complexity" evidence="6">
    <location>
        <begin position="269"/>
        <end position="283"/>
    </location>
</feature>
<dbReference type="InterPro" id="IPR044611">
    <property type="entry name" value="E3A/B/C-like"/>
</dbReference>
<dbReference type="PROSITE" id="PS50237">
    <property type="entry name" value="HECT"/>
    <property type="match status" value="1"/>
</dbReference>
<dbReference type="FunFam" id="3.30.2410.10:FF:000003">
    <property type="entry name" value="probable E3 ubiquitin-protein ligase HERC4 isoform X1"/>
    <property type="match status" value="1"/>
</dbReference>
<dbReference type="Gene3D" id="3.30.2410.10">
    <property type="entry name" value="Hect, E3 ligase catalytic domain"/>
    <property type="match status" value="1"/>
</dbReference>
<evidence type="ECO:0000256" key="6">
    <source>
        <dbReference type="SAM" id="MobiDB-lite"/>
    </source>
</evidence>
<gene>
    <name evidence="8" type="ORF">E0Z10_g783</name>
</gene>